<dbReference type="GO" id="GO:0005634">
    <property type="term" value="C:nucleus"/>
    <property type="evidence" value="ECO:0007669"/>
    <property type="project" value="TreeGrafter"/>
</dbReference>
<dbReference type="PANTHER" id="PTHR13275:SF4">
    <property type="entry name" value="VACUOLAR PROTEIN SORTING-ASSOCIATED PROTEIN 72 HOMOLOG"/>
    <property type="match status" value="1"/>
</dbReference>
<comment type="caution">
    <text evidence="5">The sequence shown here is derived from an EMBL/GenBank/DDBJ whole genome shotgun (WGS) entry which is preliminary data.</text>
</comment>
<keyword evidence="6" id="KW-1185">Reference proteome</keyword>
<name>A0A8J2W9R5_9NEOP</name>
<dbReference type="Pfam" id="PF08265">
    <property type="entry name" value="YL1_C"/>
    <property type="match status" value="1"/>
</dbReference>
<evidence type="ECO:0000313" key="6">
    <source>
        <dbReference type="Proteomes" id="UP000789524"/>
    </source>
</evidence>
<dbReference type="Proteomes" id="UP000789524">
    <property type="component" value="Unassembled WGS sequence"/>
</dbReference>
<organism evidence="5 6">
    <name type="scientific">Danaus chrysippus</name>
    <name type="common">African queen</name>
    <dbReference type="NCBI Taxonomy" id="151541"/>
    <lineage>
        <taxon>Eukaryota</taxon>
        <taxon>Metazoa</taxon>
        <taxon>Ecdysozoa</taxon>
        <taxon>Arthropoda</taxon>
        <taxon>Hexapoda</taxon>
        <taxon>Insecta</taxon>
        <taxon>Pterygota</taxon>
        <taxon>Neoptera</taxon>
        <taxon>Endopterygota</taxon>
        <taxon>Lepidoptera</taxon>
        <taxon>Glossata</taxon>
        <taxon>Ditrysia</taxon>
        <taxon>Papilionoidea</taxon>
        <taxon>Nymphalidae</taxon>
        <taxon>Danainae</taxon>
        <taxon>Danaini</taxon>
        <taxon>Danaina</taxon>
        <taxon>Danaus</taxon>
        <taxon>Anosia</taxon>
    </lineage>
</organism>
<proteinExistence type="inferred from homology"/>
<reference evidence="5" key="1">
    <citation type="submission" date="2021-09" db="EMBL/GenBank/DDBJ databases">
        <authorList>
            <person name="Martin H S."/>
        </authorList>
    </citation>
    <scope>NUCLEOTIDE SEQUENCE</scope>
</reference>
<feature type="compositionally biased region" description="Acidic residues" evidence="3">
    <location>
        <begin position="36"/>
        <end position="63"/>
    </location>
</feature>
<dbReference type="InterPro" id="IPR046757">
    <property type="entry name" value="YL1_N"/>
</dbReference>
<evidence type="ECO:0000313" key="5">
    <source>
        <dbReference type="EMBL" id="CAG9579653.1"/>
    </source>
</evidence>
<feature type="compositionally biased region" description="Basic and acidic residues" evidence="3">
    <location>
        <begin position="103"/>
        <end position="118"/>
    </location>
</feature>
<dbReference type="SMART" id="SM00993">
    <property type="entry name" value="YL1_C"/>
    <property type="match status" value="1"/>
</dbReference>
<feature type="compositionally biased region" description="Basic residues" evidence="3">
    <location>
        <begin position="88"/>
        <end position="102"/>
    </location>
</feature>
<evidence type="ECO:0000256" key="3">
    <source>
        <dbReference type="SAM" id="MobiDB-lite"/>
    </source>
</evidence>
<dbReference type="AlphaFoldDB" id="A0A8J2W9R5"/>
<evidence type="ECO:0000256" key="1">
    <source>
        <dbReference type="ARBA" id="ARBA00006832"/>
    </source>
</evidence>
<dbReference type="EMBL" id="CAKASE010000079">
    <property type="protein sequence ID" value="CAG9579653.1"/>
    <property type="molecule type" value="Genomic_DNA"/>
</dbReference>
<accession>A0A8J2W9R5</accession>
<gene>
    <name evidence="5" type="ORF">DCHRY22_LOCUS13249</name>
</gene>
<feature type="region of interest" description="Disordered" evidence="3">
    <location>
        <begin position="1"/>
        <end position="123"/>
    </location>
</feature>
<dbReference type="PANTHER" id="PTHR13275">
    <property type="entry name" value="YL-1 PROTEIN TRANSCRIPTION FACTOR-LIKE 1"/>
    <property type="match status" value="1"/>
</dbReference>
<sequence length="414" mass="48198">MAQRERRSNAGNRMAKLLDEEEEDDFYKTTYGGFTEADEDNDYIQEKEVDDEVDSDFDIDETDQPISDTETEEKTKQKVSTKGYKDPNRKRKAEKSKKVIVKKTKEPKPKDESEKVEPNEISVMDTSIERKSIRQSTAVKSLETQQRIKIRSELKKKKPKKVEERVLTQEELLEEALITEKENLKSLERFEQSELEKKKIRPIKKTITGPVIRYHSFAVPLITEVMPEDKISLNTPTTEQPELNLSDLIKSEDGLTLDDSIENQQSIQTVNENGDQKDDKKEIQIVGPDESFNIEDASMKEEKPQTVKANTKYHERTLLYFENDIKDEAFNACFPQRKPKKKRELLCAVTKRPARYIDPITKLPYRSVDAFRIIREAYYQQLEARGDKNDPQVAAWLKSRRPNTTSSYVQIHIK</sequence>
<dbReference type="OrthoDB" id="78296at2759"/>
<comment type="similarity">
    <text evidence="1">Belongs to the VPS72/YL1 family.</text>
</comment>
<protein>
    <recommendedName>
        <fullName evidence="2">Vacuolar protein sorting-associated protein 72 homolog</fullName>
    </recommendedName>
</protein>
<dbReference type="InterPro" id="IPR013272">
    <property type="entry name" value="Vps72/YL1_C"/>
</dbReference>
<evidence type="ECO:0000256" key="2">
    <source>
        <dbReference type="ARBA" id="ARBA00020000"/>
    </source>
</evidence>
<feature type="domain" description="Vps72/YL1 C-terminal" evidence="4">
    <location>
        <begin position="345"/>
        <end position="374"/>
    </location>
</feature>
<evidence type="ECO:0000259" key="4">
    <source>
        <dbReference type="SMART" id="SM00993"/>
    </source>
</evidence>
<dbReference type="Pfam" id="PF05764">
    <property type="entry name" value="YL1"/>
    <property type="match status" value="1"/>
</dbReference>